<feature type="domain" description="Glycosyltransferase 2-like" evidence="1">
    <location>
        <begin position="24"/>
        <end position="140"/>
    </location>
</feature>
<dbReference type="Gene3D" id="3.90.550.10">
    <property type="entry name" value="Spore Coat Polysaccharide Biosynthesis Protein SpsA, Chain A"/>
    <property type="match status" value="1"/>
</dbReference>
<dbReference type="EMBL" id="PUGF01000032">
    <property type="protein sequence ID" value="PRC90960.1"/>
    <property type="molecule type" value="Genomic_DNA"/>
</dbReference>
<dbReference type="GO" id="GO:0016740">
    <property type="term" value="F:transferase activity"/>
    <property type="evidence" value="ECO:0007669"/>
    <property type="project" value="UniProtKB-KW"/>
</dbReference>
<name>A0A2S9GTB8_9BURK</name>
<accession>A0A2S9GTB8</accession>
<dbReference type="PANTHER" id="PTHR43685">
    <property type="entry name" value="GLYCOSYLTRANSFERASE"/>
    <property type="match status" value="1"/>
</dbReference>
<dbReference type="InterPro" id="IPR029044">
    <property type="entry name" value="Nucleotide-diphossugar_trans"/>
</dbReference>
<evidence type="ECO:0000259" key="1">
    <source>
        <dbReference type="Pfam" id="PF00535"/>
    </source>
</evidence>
<dbReference type="InterPro" id="IPR001173">
    <property type="entry name" value="Glyco_trans_2-like"/>
</dbReference>
<organism evidence="2 3">
    <name type="scientific">Solimicrobium silvestre</name>
    <dbReference type="NCBI Taxonomy" id="2099400"/>
    <lineage>
        <taxon>Bacteria</taxon>
        <taxon>Pseudomonadati</taxon>
        <taxon>Pseudomonadota</taxon>
        <taxon>Betaproteobacteria</taxon>
        <taxon>Burkholderiales</taxon>
        <taxon>Oxalobacteraceae</taxon>
        <taxon>Solimicrobium</taxon>
    </lineage>
</organism>
<protein>
    <submittedName>
        <fullName evidence="2">Glycosyl transferase family 2</fullName>
    </submittedName>
</protein>
<reference evidence="2 3" key="1">
    <citation type="submission" date="2018-02" db="EMBL/GenBank/DDBJ databases">
        <title>Solimicrobium silvestre gen. nov., sp. nov., isolated from alpine forest soil.</title>
        <authorList>
            <person name="Margesin R."/>
            <person name="Albuquerque L."/>
            <person name="Zhang D.-C."/>
            <person name="Froufe H.J.C."/>
            <person name="Severino R."/>
            <person name="Roxo I."/>
            <person name="Egas C."/>
            <person name="Da Costa M.S."/>
        </authorList>
    </citation>
    <scope>NUCLEOTIDE SEQUENCE [LARGE SCALE GENOMIC DNA]</scope>
    <source>
        <strain evidence="2 3">S20-91</strain>
    </source>
</reference>
<sequence>MNNLTNNPINNDDCVSNDETCDVSVIIPAFNAAETISRAVGSVLIQDVDSLEIIIVDDGSTDDTFIAVTELMQLHSVIRLLQMPKNGGVSAARNYGIREAKGKFLAFLDADDIWLAGKLKKQLVEIKRDPSITLVSCNSKLISESGEYLKEGHINRPPVEGAEAWKTLLIYNFLPTPTVLTHRHLVLELGGFDENLPVGEDLDLWIRLALRGKVIVLKEILINYYDSAGSLMKRHLAQTQMIVLPMLEKHLVQQKDKLSAKEIRHIRGLQSFQTGCNLFFADEYLPSIPAFLQAAYYGTRPMKSLTYVPRALLMLVFSLFNK</sequence>
<dbReference type="PANTHER" id="PTHR43685:SF2">
    <property type="entry name" value="GLYCOSYLTRANSFERASE 2-LIKE DOMAIN-CONTAINING PROTEIN"/>
    <property type="match status" value="1"/>
</dbReference>
<dbReference type="SUPFAM" id="SSF53448">
    <property type="entry name" value="Nucleotide-diphospho-sugar transferases"/>
    <property type="match status" value="1"/>
</dbReference>
<dbReference type="OrthoDB" id="9798249at2"/>
<dbReference type="Pfam" id="PF00535">
    <property type="entry name" value="Glycos_transf_2"/>
    <property type="match status" value="1"/>
</dbReference>
<evidence type="ECO:0000313" key="3">
    <source>
        <dbReference type="Proteomes" id="UP000237839"/>
    </source>
</evidence>
<gene>
    <name evidence="2" type="ORF">S2091_4361</name>
</gene>
<dbReference type="InterPro" id="IPR050834">
    <property type="entry name" value="Glycosyltransf_2"/>
</dbReference>
<keyword evidence="3" id="KW-1185">Reference proteome</keyword>
<dbReference type="RefSeq" id="WP_105534087.1">
    <property type="nucleotide sequence ID" value="NZ_PUGF01000032.1"/>
</dbReference>
<proteinExistence type="predicted"/>
<dbReference type="Proteomes" id="UP000237839">
    <property type="component" value="Unassembled WGS sequence"/>
</dbReference>
<dbReference type="AlphaFoldDB" id="A0A2S9GTB8"/>
<evidence type="ECO:0000313" key="2">
    <source>
        <dbReference type="EMBL" id="PRC90960.1"/>
    </source>
</evidence>
<keyword evidence="2" id="KW-0808">Transferase</keyword>
<comment type="caution">
    <text evidence="2">The sequence shown here is derived from an EMBL/GenBank/DDBJ whole genome shotgun (WGS) entry which is preliminary data.</text>
</comment>